<dbReference type="RefSeq" id="WP_186877650.1">
    <property type="nucleotide sequence ID" value="NZ_JACOPN010000001.1"/>
</dbReference>
<dbReference type="Proteomes" id="UP000602260">
    <property type="component" value="Unassembled WGS sequence"/>
</dbReference>
<feature type="domain" description="Tail sheath protein subtilisin-like" evidence="2">
    <location>
        <begin position="83"/>
        <end position="242"/>
    </location>
</feature>
<evidence type="ECO:0000259" key="3">
    <source>
        <dbReference type="Pfam" id="PF17482"/>
    </source>
</evidence>
<dbReference type="Gene3D" id="3.40.50.11790">
    <property type="match status" value="1"/>
</dbReference>
<comment type="caution">
    <text evidence="4">The sequence shown here is derived from an EMBL/GenBank/DDBJ whole genome shotgun (WGS) entry which is preliminary data.</text>
</comment>
<dbReference type="AlphaFoldDB" id="A0A8J6IYC4"/>
<protein>
    <submittedName>
        <fullName evidence="4">Phage tail sheath subtilisin-like domain-containing protein</fullName>
    </submittedName>
</protein>
<name>A0A8J6IYC4_9FIRM</name>
<keyword evidence="5" id="KW-1185">Reference proteome</keyword>
<evidence type="ECO:0000313" key="4">
    <source>
        <dbReference type="EMBL" id="MBC5716183.1"/>
    </source>
</evidence>
<organism evidence="4 5">
    <name type="scientific">Flintibacter faecis</name>
    <dbReference type="NCBI Taxonomy" id="2763047"/>
    <lineage>
        <taxon>Bacteria</taxon>
        <taxon>Bacillati</taxon>
        <taxon>Bacillota</taxon>
        <taxon>Clostridia</taxon>
        <taxon>Eubacteriales</taxon>
        <taxon>Flintibacter</taxon>
    </lineage>
</organism>
<evidence type="ECO:0000313" key="5">
    <source>
        <dbReference type="Proteomes" id="UP000602260"/>
    </source>
</evidence>
<comment type="similarity">
    <text evidence="1">Belongs to the myoviridae tail sheath protein family.</text>
</comment>
<dbReference type="InterPro" id="IPR020287">
    <property type="entry name" value="Tail_sheath_C"/>
</dbReference>
<dbReference type="EMBL" id="JACOPN010000001">
    <property type="protein sequence ID" value="MBC5716183.1"/>
    <property type="molecule type" value="Genomic_DNA"/>
</dbReference>
<dbReference type="InterPro" id="IPR035089">
    <property type="entry name" value="Phage_sheath_subtilisin"/>
</dbReference>
<evidence type="ECO:0000259" key="2">
    <source>
        <dbReference type="Pfam" id="PF04984"/>
    </source>
</evidence>
<dbReference type="Pfam" id="PF04984">
    <property type="entry name" value="Phage_sheath_1"/>
    <property type="match status" value="1"/>
</dbReference>
<sequence length="349" mass="35806">MNVTVHQRPGVYSAYDASSVVSGSGAGKQVGLVAVNAKAAANEVKIVTSYDGAVNAFGQGTMAELVRLALKNGAGAVAAVPIAGGEGYADGFAALEGLEDITAVICDSTDGDVQKAMKQSVETASANRRERIAVAAGGAGETVDQLIARAKALNHERVVLVAPGGVNQNGEAADGLGVAAAVAGAIAGESDPAVPLGGAVLTGLYGLSGRYSDGEMDRLILGGVTPVESLAGTIGVVRGVTTRTTTGEAADATWRDLTTIRIVDDVIPTLRRALRTKFQRAKNTAQSRGAIRAQVVLELENKKAREIITGYENVTVTADSQDPARCLVDFSFTVAHGLNQIWLTAHITV</sequence>
<evidence type="ECO:0000256" key="1">
    <source>
        <dbReference type="ARBA" id="ARBA00008005"/>
    </source>
</evidence>
<reference evidence="4" key="1">
    <citation type="submission" date="2020-08" db="EMBL/GenBank/DDBJ databases">
        <title>Genome public.</title>
        <authorList>
            <person name="Liu C."/>
            <person name="Sun Q."/>
        </authorList>
    </citation>
    <scope>NUCLEOTIDE SEQUENCE</scope>
    <source>
        <strain evidence="4">BX5</strain>
    </source>
</reference>
<gene>
    <name evidence="4" type="ORF">H8S55_02405</name>
</gene>
<proteinExistence type="inferred from homology"/>
<dbReference type="Pfam" id="PF17482">
    <property type="entry name" value="Phage_sheath_1C"/>
    <property type="match status" value="1"/>
</dbReference>
<feature type="domain" description="Tail sheath protein C-terminal" evidence="3">
    <location>
        <begin position="250"/>
        <end position="348"/>
    </location>
</feature>
<accession>A0A8J6IYC4</accession>
<dbReference type="Gene3D" id="3.30.1370.220">
    <property type="match status" value="1"/>
</dbReference>